<feature type="domain" description="SH3" evidence="4">
    <location>
        <begin position="1060"/>
        <end position="1117"/>
    </location>
</feature>
<feature type="domain" description="SH3" evidence="4">
    <location>
        <begin position="829"/>
        <end position="888"/>
    </location>
</feature>
<evidence type="ECO:0000256" key="1">
    <source>
        <dbReference type="ARBA" id="ARBA00022443"/>
    </source>
</evidence>
<feature type="domain" description="SH3" evidence="4">
    <location>
        <begin position="747"/>
        <end position="806"/>
    </location>
</feature>
<keyword evidence="1 2" id="KW-0728">SH3 domain</keyword>
<feature type="compositionally biased region" description="Pro residues" evidence="3">
    <location>
        <begin position="681"/>
        <end position="698"/>
    </location>
</feature>
<feature type="domain" description="SH3" evidence="4">
    <location>
        <begin position="905"/>
        <end position="964"/>
    </location>
</feature>
<comment type="caution">
    <text evidence="5">The sequence shown here is derived from an EMBL/GenBank/DDBJ whole genome shotgun (WGS) entry which is preliminary data.</text>
</comment>
<proteinExistence type="predicted"/>
<dbReference type="Pfam" id="PF00018">
    <property type="entry name" value="SH3_1"/>
    <property type="match status" value="3"/>
</dbReference>
<dbReference type="Gene3D" id="2.30.30.40">
    <property type="entry name" value="SH3 Domains"/>
    <property type="match status" value="5"/>
</dbReference>
<protein>
    <submittedName>
        <fullName evidence="5">SH319 protein</fullName>
    </submittedName>
</protein>
<feature type="region of interest" description="Disordered" evidence="3">
    <location>
        <begin position="78"/>
        <end position="126"/>
    </location>
</feature>
<feature type="region of interest" description="Disordered" evidence="3">
    <location>
        <begin position="177"/>
        <end position="218"/>
    </location>
</feature>
<evidence type="ECO:0000256" key="2">
    <source>
        <dbReference type="PROSITE-ProRule" id="PRU00192"/>
    </source>
</evidence>
<evidence type="ECO:0000256" key="3">
    <source>
        <dbReference type="SAM" id="MobiDB-lite"/>
    </source>
</evidence>
<feature type="region of interest" description="Disordered" evidence="3">
    <location>
        <begin position="611"/>
        <end position="736"/>
    </location>
</feature>
<feature type="compositionally biased region" description="Polar residues" evidence="3">
    <location>
        <begin position="254"/>
        <end position="270"/>
    </location>
</feature>
<gene>
    <name evidence="5" type="primary">Sh3d19</name>
    <name evidence="5" type="ORF">GTO92_0001189</name>
</gene>
<dbReference type="InterPro" id="IPR050670">
    <property type="entry name" value="STAM"/>
</dbReference>
<dbReference type="Proteomes" id="UP001166052">
    <property type="component" value="Unassembled WGS sequence"/>
</dbReference>
<feature type="compositionally biased region" description="Polar residues" evidence="3">
    <location>
        <begin position="481"/>
        <end position="490"/>
    </location>
</feature>
<sequence>MDCHGALIIPYKLQDFATNGQHMSRNSNYPKLFDSLFGKSALLSDFPFPPWHPTFLYSNMPFNRPSFFLFAERSERNKPEQRLSSQGPLSSIRAAIKRTTSTRIATQTEQQRDRRRPEITIVSAEPLGPASWIQGVPGGCPSSAALGFPPPAPTVWGPNLPTSAQLPPSYDQVIKEKNQEQNSTTATNATHRPSTATIATQTEPDENPGTTSSESNVINVVDHGEPFSASGRLSKPLRPSLLPSAVQKPLAVPQESSLTVPIPNDSSLTDNPTELTNSQAVLDPASLPEVSSHCESVEPPDKQEVVVRRPVPRPRSMINLKSHAKIEQVPVLVEVNEKSSSCTQDNILLTQNKHLQDLLEVFGPEAQFDPNMSTHESQRNIRAKIQAFESQANLEVGTSDLSNRPEIAPRTFVPKPPVTTAKPSIAPKPSARASEEIPPWKETKSIMAPWEEPALVLPKMEDREASFSCKPELPKKPKSQIFATGSTNGNDFLENRQQEERKFPVPAPRPVVLKKPESKNSLASQQQAVVIPAPRMSVLARAKNFQAIEEGPAARTRSSSDLISFDDDNCGLVTSAVKNGVESRISNTGDFNFTEAESIADTQAQQKVFRKPTVIRIPSKPNGTDADDQAPPPLPTQRPIGAFSASIPRKPDIPSKVREEEDNSFDTPVRPRLKGPKVLPFRPPPPKGAPARPPPPKTSAPMRRSSSETMFNRPSSTRPQSLMLTKKGPSLPPRPAPGHPLYTNYTLALPHGVAERDHHSRIPGELSFQKKEVLVLLQQIDSNYFECQVGDKKGKVHKSHMKIITPLKSEESNRRYSQGSYSDGMDYQYQGQQAEVLHDFISEQPDDLTLKTGDTVSILGKIDNDWFSGTCRGRTGIFPVSFVRVIADNPGTAKRKSFSSSSAFISGPRCKARFDFEGEQADELTLAEGDVIKLHEYVDEEWAKGELRGQIGIFPLNYVEIIEDLPSSSQSKSTSSGVFVLPKSKQESIKKEQLDQQWCVAVYDFIGQSDEDLTFYKGDCIQIIEHIDSEWLRGRLGGKEGIFPAVFVEYTKGPDGGESGKPRRAKALFDFMAEDDEELSFRAGDIIAAVEAVDGEWFSGQLHGKTGLFPKNYVTLL</sequence>
<keyword evidence="6" id="KW-1185">Reference proteome</keyword>
<feature type="compositionally biased region" description="Polar residues" evidence="3">
    <location>
        <begin position="707"/>
        <end position="723"/>
    </location>
</feature>
<feature type="compositionally biased region" description="Polar residues" evidence="3">
    <location>
        <begin position="180"/>
        <end position="218"/>
    </location>
</feature>
<dbReference type="SMART" id="SM00326">
    <property type="entry name" value="SH3"/>
    <property type="match status" value="5"/>
</dbReference>
<dbReference type="InterPro" id="IPR035835">
    <property type="entry name" value="Eve1_SH3_3"/>
</dbReference>
<dbReference type="InterPro" id="IPR001452">
    <property type="entry name" value="SH3_domain"/>
</dbReference>
<dbReference type="InterPro" id="IPR036028">
    <property type="entry name" value="SH3-like_dom_sf"/>
</dbReference>
<evidence type="ECO:0000313" key="5">
    <source>
        <dbReference type="EMBL" id="MBN3289740.1"/>
    </source>
</evidence>
<dbReference type="PRINTS" id="PR00499">
    <property type="entry name" value="P67PHOX"/>
</dbReference>
<feature type="region of interest" description="Disordered" evidence="3">
    <location>
        <begin position="468"/>
        <end position="490"/>
    </location>
</feature>
<dbReference type="PANTHER" id="PTHR45929">
    <property type="entry name" value="JAK PATHWAY SIGNAL TRANSDUCTION ADAPTOR MOLECULE"/>
    <property type="match status" value="1"/>
</dbReference>
<dbReference type="SUPFAM" id="SSF50044">
    <property type="entry name" value="SH3-domain"/>
    <property type="match status" value="5"/>
</dbReference>
<feature type="domain" description="SH3" evidence="4">
    <location>
        <begin position="994"/>
        <end position="1053"/>
    </location>
</feature>
<dbReference type="PANTHER" id="PTHR45929:SF2">
    <property type="entry name" value="SIGNAL TRANSDUCING ADAPTER MOLECULE 1"/>
    <property type="match status" value="1"/>
</dbReference>
<feature type="region of interest" description="Disordered" evidence="3">
    <location>
        <begin position="251"/>
        <end position="270"/>
    </location>
</feature>
<feature type="non-terminal residue" evidence="5">
    <location>
        <position position="1"/>
    </location>
</feature>
<evidence type="ECO:0000259" key="4">
    <source>
        <dbReference type="PROSITE" id="PS50002"/>
    </source>
</evidence>
<name>A0ABS2YU41_POLSE</name>
<dbReference type="PRINTS" id="PR00452">
    <property type="entry name" value="SH3DOMAIN"/>
</dbReference>
<dbReference type="CDD" id="cd11816">
    <property type="entry name" value="SH3_Eve1_3"/>
    <property type="match status" value="1"/>
</dbReference>
<dbReference type="Pfam" id="PF14604">
    <property type="entry name" value="SH3_9"/>
    <property type="match status" value="1"/>
</dbReference>
<evidence type="ECO:0000313" key="6">
    <source>
        <dbReference type="Proteomes" id="UP001166052"/>
    </source>
</evidence>
<accession>A0ABS2YU41</accession>
<organism evidence="5 6">
    <name type="scientific">Polypterus senegalus</name>
    <name type="common">Senegal bichir</name>
    <dbReference type="NCBI Taxonomy" id="55291"/>
    <lineage>
        <taxon>Eukaryota</taxon>
        <taxon>Metazoa</taxon>
        <taxon>Chordata</taxon>
        <taxon>Craniata</taxon>
        <taxon>Vertebrata</taxon>
        <taxon>Euteleostomi</taxon>
        <taxon>Actinopterygii</taxon>
        <taxon>Polypteriformes</taxon>
        <taxon>Polypteridae</taxon>
        <taxon>Polypterus</taxon>
    </lineage>
</organism>
<feature type="region of interest" description="Disordered" evidence="3">
    <location>
        <begin position="400"/>
        <end position="436"/>
    </location>
</feature>
<feature type="compositionally biased region" description="Polar residues" evidence="3">
    <location>
        <begin position="98"/>
        <end position="109"/>
    </location>
</feature>
<reference evidence="5" key="1">
    <citation type="journal article" date="2021" name="Cell">
        <title>Tracing the genetic footprints of vertebrate landing in non-teleost ray-finned fishes.</title>
        <authorList>
            <person name="Bi X."/>
            <person name="Wang K."/>
            <person name="Yang L."/>
            <person name="Pan H."/>
            <person name="Jiang H."/>
            <person name="Wei Q."/>
            <person name="Fang M."/>
            <person name="Yu H."/>
            <person name="Zhu C."/>
            <person name="Cai Y."/>
            <person name="He Y."/>
            <person name="Gan X."/>
            <person name="Zeng H."/>
            <person name="Yu D."/>
            <person name="Zhu Y."/>
            <person name="Jiang H."/>
            <person name="Qiu Q."/>
            <person name="Yang H."/>
            <person name="Zhang Y.E."/>
            <person name="Wang W."/>
            <person name="Zhu M."/>
            <person name="He S."/>
            <person name="Zhang G."/>
        </authorList>
    </citation>
    <scope>NUCLEOTIDE SEQUENCE</scope>
    <source>
        <strain evidence="5">Bchr_001</strain>
    </source>
</reference>
<feature type="non-terminal residue" evidence="5">
    <location>
        <position position="1117"/>
    </location>
</feature>
<feature type="compositionally biased region" description="Basic and acidic residues" evidence="3">
    <location>
        <begin position="649"/>
        <end position="659"/>
    </location>
</feature>
<dbReference type="PROSITE" id="PS50002">
    <property type="entry name" value="SH3"/>
    <property type="match status" value="5"/>
</dbReference>
<dbReference type="EMBL" id="JAAWVN010004616">
    <property type="protein sequence ID" value="MBN3289740.1"/>
    <property type="molecule type" value="Genomic_DNA"/>
</dbReference>